<dbReference type="InterPro" id="IPR043129">
    <property type="entry name" value="ATPase_NBD"/>
</dbReference>
<dbReference type="RefSeq" id="WP_147684662.1">
    <property type="nucleotide sequence ID" value="NZ_VDUX01000002.1"/>
</dbReference>
<keyword evidence="3" id="KW-1185">Reference proteome</keyword>
<comment type="similarity">
    <text evidence="1">Belongs to the ROK (NagC/XylR) family.</text>
</comment>
<sequence>MPVSTRAGTGTNQEAVRRHNLATMLRSVHQVGRTSRAHLTTTMALNRSTIADLASELEALGVLRHADPVATAPRAGRPSAGIEVVEGGPDVIAIDVGVDRVVVGRVGLGGRVLERAQRQLPVSPDPRDVGDVIAELVEETHQRPGGPLVGIGVSVPGVVRRTEGIVQFAPNLGWHDVGFAQVVADRIGRDVPIALGNDADLGARAEHFRGAGLGVDHLVYISGDVGIGAGVISGGAPLGGAGGFAGEVGHMAVDPEGLTCHCGNRGCWETKIGADAIARAIGAPADSVATLGAVLDAYVDDAGALDAIAADVGRGLATIVNMLNPQVVVLGGFLASLHRLVGADIVREMHDAAMQAPGRMVKICTPGLGQNSVLLGAAELAFEALLADPVGVLA</sequence>
<dbReference type="InterPro" id="IPR036390">
    <property type="entry name" value="WH_DNA-bd_sf"/>
</dbReference>
<evidence type="ECO:0000313" key="3">
    <source>
        <dbReference type="Proteomes" id="UP000321571"/>
    </source>
</evidence>
<evidence type="ECO:0000313" key="2">
    <source>
        <dbReference type="EMBL" id="TXL62204.1"/>
    </source>
</evidence>
<accession>A0A5C8NK22</accession>
<dbReference type="SUPFAM" id="SSF46785">
    <property type="entry name" value="Winged helix' DNA-binding domain"/>
    <property type="match status" value="1"/>
</dbReference>
<dbReference type="Gene3D" id="3.30.420.40">
    <property type="match status" value="2"/>
</dbReference>
<dbReference type="AlphaFoldDB" id="A0A5C8NK22"/>
<evidence type="ECO:0000256" key="1">
    <source>
        <dbReference type="ARBA" id="ARBA00006479"/>
    </source>
</evidence>
<name>A0A5C8NK22_9ACTN</name>
<dbReference type="Pfam" id="PF00480">
    <property type="entry name" value="ROK"/>
    <property type="match status" value="1"/>
</dbReference>
<dbReference type="EMBL" id="VDUX01000002">
    <property type="protein sequence ID" value="TXL62204.1"/>
    <property type="molecule type" value="Genomic_DNA"/>
</dbReference>
<dbReference type="Proteomes" id="UP000321571">
    <property type="component" value="Unassembled WGS sequence"/>
</dbReference>
<dbReference type="PANTHER" id="PTHR18964">
    <property type="entry name" value="ROK (REPRESSOR, ORF, KINASE) FAMILY"/>
    <property type="match status" value="1"/>
</dbReference>
<reference evidence="2 3" key="1">
    <citation type="submission" date="2019-06" db="EMBL/GenBank/DDBJ databases">
        <title>Aeromicrobium sp. nov., isolated from a maize field.</title>
        <authorList>
            <person name="Lin S.-Y."/>
            <person name="Tsai C.-F."/>
            <person name="Young C.-C."/>
        </authorList>
    </citation>
    <scope>NUCLEOTIDE SEQUENCE [LARGE SCALE GENOMIC DNA]</scope>
    <source>
        <strain evidence="2 3">CC-CFT486</strain>
    </source>
</reference>
<dbReference type="OrthoDB" id="3225083at2"/>
<comment type="caution">
    <text evidence="2">The sequence shown here is derived from an EMBL/GenBank/DDBJ whole genome shotgun (WGS) entry which is preliminary data.</text>
</comment>
<organism evidence="2 3">
    <name type="scientific">Aeromicrobium terrae</name>
    <dbReference type="NCBI Taxonomy" id="2498846"/>
    <lineage>
        <taxon>Bacteria</taxon>
        <taxon>Bacillati</taxon>
        <taxon>Actinomycetota</taxon>
        <taxon>Actinomycetes</taxon>
        <taxon>Propionibacteriales</taxon>
        <taxon>Nocardioidaceae</taxon>
        <taxon>Aeromicrobium</taxon>
    </lineage>
</organism>
<proteinExistence type="inferred from homology"/>
<protein>
    <submittedName>
        <fullName evidence="2">ROK family protein</fullName>
    </submittedName>
</protein>
<dbReference type="Gene3D" id="1.10.10.10">
    <property type="entry name" value="Winged helix-like DNA-binding domain superfamily/Winged helix DNA-binding domain"/>
    <property type="match status" value="1"/>
</dbReference>
<gene>
    <name evidence="2" type="ORF">FHP06_05760</name>
</gene>
<dbReference type="SUPFAM" id="SSF53067">
    <property type="entry name" value="Actin-like ATPase domain"/>
    <property type="match status" value="1"/>
</dbReference>
<dbReference type="InterPro" id="IPR000600">
    <property type="entry name" value="ROK"/>
</dbReference>
<dbReference type="InterPro" id="IPR036388">
    <property type="entry name" value="WH-like_DNA-bd_sf"/>
</dbReference>
<dbReference type="PANTHER" id="PTHR18964:SF149">
    <property type="entry name" value="BIFUNCTIONAL UDP-N-ACETYLGLUCOSAMINE 2-EPIMERASE_N-ACETYLMANNOSAMINE KINASE"/>
    <property type="match status" value="1"/>
</dbReference>